<dbReference type="Proteomes" id="UP000092444">
    <property type="component" value="Unassembled WGS sequence"/>
</dbReference>
<dbReference type="GO" id="GO:0007264">
    <property type="term" value="P:small GTPase-mediated signal transduction"/>
    <property type="evidence" value="ECO:0007669"/>
    <property type="project" value="InterPro"/>
</dbReference>
<organism evidence="2 3">
    <name type="scientific">Glossina morsitans morsitans</name>
    <name type="common">Savannah tsetse fly</name>
    <dbReference type="NCBI Taxonomy" id="37546"/>
    <lineage>
        <taxon>Eukaryota</taxon>
        <taxon>Metazoa</taxon>
        <taxon>Ecdysozoa</taxon>
        <taxon>Arthropoda</taxon>
        <taxon>Hexapoda</taxon>
        <taxon>Insecta</taxon>
        <taxon>Pterygota</taxon>
        <taxon>Neoptera</taxon>
        <taxon>Endopterygota</taxon>
        <taxon>Diptera</taxon>
        <taxon>Brachycera</taxon>
        <taxon>Muscomorpha</taxon>
        <taxon>Hippoboscoidea</taxon>
        <taxon>Glossinidae</taxon>
        <taxon>Glossina</taxon>
    </lineage>
</organism>
<keyword evidence="3" id="KW-1185">Reference proteome</keyword>
<evidence type="ECO:0000313" key="3">
    <source>
        <dbReference type="Proteomes" id="UP000092444"/>
    </source>
</evidence>
<evidence type="ECO:0000259" key="1">
    <source>
        <dbReference type="Pfam" id="PF06920"/>
    </source>
</evidence>
<dbReference type="VEuPathDB" id="VectorBase:GMOY010004"/>
<feature type="domain" description="DOCKER Lobe A" evidence="1">
    <location>
        <begin position="93"/>
        <end position="125"/>
    </location>
</feature>
<dbReference type="InterPro" id="IPR026791">
    <property type="entry name" value="DOCK"/>
</dbReference>
<dbReference type="Pfam" id="PF06920">
    <property type="entry name" value="DHR-2_Lobe_A"/>
    <property type="match status" value="1"/>
</dbReference>
<dbReference type="EMBL" id="CCAG010022855">
    <property type="status" value="NOT_ANNOTATED_CDS"/>
    <property type="molecule type" value="Genomic_DNA"/>
</dbReference>
<dbReference type="AlphaFoldDB" id="A0A1B0G9L7"/>
<dbReference type="InterPro" id="IPR043161">
    <property type="entry name" value="DOCK_C_lobe_A"/>
</dbReference>
<dbReference type="EMBL" id="CCAG010022856">
    <property type="status" value="NOT_ANNOTATED_CDS"/>
    <property type="molecule type" value="Genomic_DNA"/>
</dbReference>
<dbReference type="EnsemblMetazoa" id="GMOY010004-RA">
    <property type="protein sequence ID" value="GMOY010004-PA"/>
    <property type="gene ID" value="GMOY010004"/>
</dbReference>
<dbReference type="InterPro" id="IPR046769">
    <property type="entry name" value="DOCKER_Lobe_A"/>
</dbReference>
<dbReference type="Gene3D" id="1.25.40.410">
    <property type="match status" value="1"/>
</dbReference>
<sequence length="132" mass="14690">MPPSSLVGGTKMRLAAKAERTNLARVKMQVTMSLSSLVGTSSAFSEQSLRRALKTILVYAEFDTDLQDTTFPEQVQDFVSNSHTIRSDTVKRNEYQGDSDLRSTWLEHVAKKHRARSNHTEAAMCGQIGNSE</sequence>
<evidence type="ECO:0000313" key="2">
    <source>
        <dbReference type="EnsemblMetazoa" id="GMOY010004-PA"/>
    </source>
</evidence>
<name>A0A1B0G9L7_GLOMM</name>
<dbReference type="GO" id="GO:0005085">
    <property type="term" value="F:guanyl-nucleotide exchange factor activity"/>
    <property type="evidence" value="ECO:0007669"/>
    <property type="project" value="InterPro"/>
</dbReference>
<dbReference type="PANTHER" id="PTHR23317">
    <property type="entry name" value="DEDICATOR OF CYTOKINESIS DOCK"/>
    <property type="match status" value="1"/>
</dbReference>
<dbReference type="STRING" id="37546.A0A1B0G9L7"/>
<accession>A0A1B0G9L7</accession>
<reference evidence="2" key="1">
    <citation type="submission" date="2020-05" db="UniProtKB">
        <authorList>
            <consortium name="EnsemblMetazoa"/>
        </authorList>
    </citation>
    <scope>IDENTIFICATION</scope>
    <source>
        <strain evidence="2">Yale</strain>
    </source>
</reference>
<protein>
    <recommendedName>
        <fullName evidence="1">DOCKER Lobe A domain-containing protein</fullName>
    </recommendedName>
</protein>
<dbReference type="PANTHER" id="PTHR23317:SF76">
    <property type="entry name" value="LD20667P"/>
    <property type="match status" value="1"/>
</dbReference>
<proteinExistence type="predicted"/>